<feature type="region of interest" description="Disordered" evidence="1">
    <location>
        <begin position="91"/>
        <end position="165"/>
    </location>
</feature>
<gene>
    <name evidence="2" type="ORF">C8J55DRAFT_484457</name>
</gene>
<dbReference type="Proteomes" id="UP001150238">
    <property type="component" value="Unassembled WGS sequence"/>
</dbReference>
<reference evidence="2" key="1">
    <citation type="submission" date="2022-08" db="EMBL/GenBank/DDBJ databases">
        <authorList>
            <consortium name="DOE Joint Genome Institute"/>
            <person name="Min B."/>
            <person name="Riley R."/>
            <person name="Sierra-Patev S."/>
            <person name="Naranjo-Ortiz M."/>
            <person name="Looney B."/>
            <person name="Konkel Z."/>
            <person name="Slot J.C."/>
            <person name="Sakamoto Y."/>
            <person name="Steenwyk J.L."/>
            <person name="Rokas A."/>
            <person name="Carro J."/>
            <person name="Camarero S."/>
            <person name="Ferreira P."/>
            <person name="Molpeceres G."/>
            <person name="Ruiz-Duenas F.J."/>
            <person name="Serrano A."/>
            <person name="Henrissat B."/>
            <person name="Drula E."/>
            <person name="Hughes K.W."/>
            <person name="Mata J.L."/>
            <person name="Ishikawa N.K."/>
            <person name="Vargas-Isla R."/>
            <person name="Ushijima S."/>
            <person name="Smith C.A."/>
            <person name="Ahrendt S."/>
            <person name="Andreopoulos W."/>
            <person name="He G."/>
            <person name="Labutti K."/>
            <person name="Lipzen A."/>
            <person name="Ng V."/>
            <person name="Sandor L."/>
            <person name="Barry K."/>
            <person name="Martinez A.T."/>
            <person name="Xiao Y."/>
            <person name="Gibbons J.G."/>
            <person name="Terashima K."/>
            <person name="Hibbett D.S."/>
            <person name="Grigoriev I.V."/>
        </authorList>
    </citation>
    <scope>NUCLEOTIDE SEQUENCE</scope>
    <source>
        <strain evidence="2">Sp2 HRB7682 ss15</strain>
    </source>
</reference>
<feature type="region of interest" description="Disordered" evidence="1">
    <location>
        <begin position="518"/>
        <end position="566"/>
    </location>
</feature>
<dbReference type="Gene3D" id="3.60.130.30">
    <property type="match status" value="1"/>
</dbReference>
<dbReference type="EMBL" id="JANVFS010000002">
    <property type="protein sequence ID" value="KAJ4494729.1"/>
    <property type="molecule type" value="Genomic_DNA"/>
</dbReference>
<protein>
    <submittedName>
        <fullName evidence="2">Uncharacterized protein</fullName>
    </submittedName>
</protein>
<name>A0A9W9B0X7_9AGAR</name>
<organism evidence="2 3">
    <name type="scientific">Lentinula lateritia</name>
    <dbReference type="NCBI Taxonomy" id="40482"/>
    <lineage>
        <taxon>Eukaryota</taxon>
        <taxon>Fungi</taxon>
        <taxon>Dikarya</taxon>
        <taxon>Basidiomycota</taxon>
        <taxon>Agaricomycotina</taxon>
        <taxon>Agaricomycetes</taxon>
        <taxon>Agaricomycetidae</taxon>
        <taxon>Agaricales</taxon>
        <taxon>Marasmiineae</taxon>
        <taxon>Omphalotaceae</taxon>
        <taxon>Lentinula</taxon>
    </lineage>
</organism>
<feature type="compositionally biased region" description="Low complexity" evidence="1">
    <location>
        <begin position="524"/>
        <end position="543"/>
    </location>
</feature>
<comment type="caution">
    <text evidence="2">The sequence shown here is derived from an EMBL/GenBank/DDBJ whole genome shotgun (WGS) entry which is preliminary data.</text>
</comment>
<feature type="region of interest" description="Disordered" evidence="1">
    <location>
        <begin position="795"/>
        <end position="939"/>
    </location>
</feature>
<dbReference type="AlphaFoldDB" id="A0A9W9B0X7"/>
<feature type="compositionally biased region" description="Low complexity" evidence="1">
    <location>
        <begin position="988"/>
        <end position="1005"/>
    </location>
</feature>
<evidence type="ECO:0000313" key="3">
    <source>
        <dbReference type="Proteomes" id="UP001150238"/>
    </source>
</evidence>
<feature type="region of interest" description="Disordered" evidence="1">
    <location>
        <begin position="977"/>
        <end position="1005"/>
    </location>
</feature>
<feature type="compositionally biased region" description="Polar residues" evidence="1">
    <location>
        <begin position="893"/>
        <end position="905"/>
    </location>
</feature>
<evidence type="ECO:0000256" key="1">
    <source>
        <dbReference type="SAM" id="MobiDB-lite"/>
    </source>
</evidence>
<feature type="compositionally biased region" description="Basic residues" evidence="1">
    <location>
        <begin position="124"/>
        <end position="144"/>
    </location>
</feature>
<feature type="compositionally biased region" description="Acidic residues" evidence="1">
    <location>
        <begin position="800"/>
        <end position="822"/>
    </location>
</feature>
<accession>A0A9W9B0X7</accession>
<proteinExistence type="predicted"/>
<sequence length="1031" mass="116490">MQDCPFPARFPLLSDIHLNPAEVDVLAPRHVQLHQVGLLRHLTQHDNLQNTDPEFNILEQSLNAGFSGYDEVDLDAIEDLCVVEHAATAAGAESKSHWREEEDDEDTASMGSDSADEWTPPSNTKRKRKRNTAPKTAKRRRRNSRAAVYSGKTTNATGAPPLPSVSYEKSLPAQITTDKLHALRPPNLSSKQWKAERKRQYNLWWQGRKHASSVEVHTAQDGFDVPQHSRISKPAWMGLRASADVRGSIQEAIAERASNVVHTILEGITRIPYVPNRMFLYRSQLTPNILGHILPDVNAAVPKFVRSITHGFSEDDMQNNSRGDHWFSIAGHDRNNRQRPEATKFQKNNHAAIASAFSPGQIFHTLTNYGCNILRIRFPAIAQRYQDSVDYMKAKFGIEAMFGLFFNFCLNSAREGVPRVFCRPHVDWKNTAFGVCMIFIFGHFDHQEKCWLVIWEAGIALELPPGVFLFYPSSLFLHFNIDLNRKPSPSNHSKRGETDQGKFDPTVFILFSKHKRKNTGKLRSSSMATSQKISSSSKAKAFSTGHETEAEEGMERNSEEDLEEPEDSHVAQVLRNITQKGKGTPTLARQAVVASIKASSTSSKEGEERTEFKVMSLSIYPVGTYLTDEGYFPLQKPTKVYRDLTSLVDVGCAQIATIGQPMVFDRKDTYEEVADKLHALCPLVMEYADSRFMYRKKSNPEYPKHDSDPGHAYLPEIILCKKDRTYGMLPLTGPSAFFPDGEMLWRIATKHGSANKNELTREPISKRRLGLFQEAIQKAKQMNVAPVTAFYTLNENTELSTEEEDVIGEEGEEEDTTDDEDQRDYQETEEHRETEGEETTNEGKVYGNSEEEEELVEDALRPPFTQKRLRSESQPSGEDEHPAKKRKGKSDGSFRSYSSLERQSQTETEEAEEDTNTPKPRSRAFLRKTGSPHMRSILRNADRARKFFGVTVDEVEDDLGFRTDYSSDQEYASDLFQKPTPSIPQVNTSATASTSQASTSTSSNSMAAFLTYYKPPLSDKSRERLDPWKQV</sequence>
<reference evidence="2" key="2">
    <citation type="journal article" date="2023" name="Proc. Natl. Acad. Sci. U.S.A.">
        <title>A global phylogenomic analysis of the shiitake genus Lentinula.</title>
        <authorList>
            <person name="Sierra-Patev S."/>
            <person name="Min B."/>
            <person name="Naranjo-Ortiz M."/>
            <person name="Looney B."/>
            <person name="Konkel Z."/>
            <person name="Slot J.C."/>
            <person name="Sakamoto Y."/>
            <person name="Steenwyk J.L."/>
            <person name="Rokas A."/>
            <person name="Carro J."/>
            <person name="Camarero S."/>
            <person name="Ferreira P."/>
            <person name="Molpeceres G."/>
            <person name="Ruiz-Duenas F.J."/>
            <person name="Serrano A."/>
            <person name="Henrissat B."/>
            <person name="Drula E."/>
            <person name="Hughes K.W."/>
            <person name="Mata J.L."/>
            <person name="Ishikawa N.K."/>
            <person name="Vargas-Isla R."/>
            <person name="Ushijima S."/>
            <person name="Smith C.A."/>
            <person name="Donoghue J."/>
            <person name="Ahrendt S."/>
            <person name="Andreopoulos W."/>
            <person name="He G."/>
            <person name="LaButti K."/>
            <person name="Lipzen A."/>
            <person name="Ng V."/>
            <person name="Riley R."/>
            <person name="Sandor L."/>
            <person name="Barry K."/>
            <person name="Martinez A.T."/>
            <person name="Xiao Y."/>
            <person name="Gibbons J.G."/>
            <person name="Terashima K."/>
            <person name="Grigoriev I.V."/>
            <person name="Hibbett D."/>
        </authorList>
    </citation>
    <scope>NUCLEOTIDE SEQUENCE</scope>
    <source>
        <strain evidence="2">Sp2 HRB7682 ss15</strain>
    </source>
</reference>
<evidence type="ECO:0000313" key="2">
    <source>
        <dbReference type="EMBL" id="KAJ4494729.1"/>
    </source>
</evidence>
<feature type="compositionally biased region" description="Basic and acidic residues" evidence="1">
    <location>
        <begin position="823"/>
        <end position="834"/>
    </location>
</feature>